<name>A0ABR2H8Z1_9EUKA</name>
<gene>
    <name evidence="7" type="ORF">M9Y10_025545</name>
</gene>
<evidence type="ECO:0000313" key="7">
    <source>
        <dbReference type="EMBL" id="KAK8842685.1"/>
    </source>
</evidence>
<keyword evidence="4 6" id="KW-0472">Membrane</keyword>
<feature type="transmembrane region" description="Helical" evidence="6">
    <location>
        <begin position="245"/>
        <end position="266"/>
    </location>
</feature>
<evidence type="ECO:0000256" key="1">
    <source>
        <dbReference type="ARBA" id="ARBA00004141"/>
    </source>
</evidence>
<proteinExistence type="predicted"/>
<dbReference type="PANTHER" id="PTHR10687:SF2">
    <property type="entry name" value="SECRETORY CARRIER-ASSOCIATED MEMBRANE PROTEIN"/>
    <property type="match status" value="1"/>
</dbReference>
<feature type="transmembrane region" description="Helical" evidence="6">
    <location>
        <begin position="211"/>
        <end position="233"/>
    </location>
</feature>
<evidence type="ECO:0000256" key="3">
    <source>
        <dbReference type="ARBA" id="ARBA00022989"/>
    </source>
</evidence>
<reference evidence="7 8" key="1">
    <citation type="submission" date="2024-04" db="EMBL/GenBank/DDBJ databases">
        <title>Tritrichomonas musculus Genome.</title>
        <authorList>
            <person name="Alves-Ferreira E."/>
            <person name="Grigg M."/>
            <person name="Lorenzi H."/>
            <person name="Galac M."/>
        </authorList>
    </citation>
    <scope>NUCLEOTIDE SEQUENCE [LARGE SCALE GENOMIC DNA]</scope>
    <source>
        <strain evidence="7 8">EAF2021</strain>
    </source>
</reference>
<feature type="compositionally biased region" description="Polar residues" evidence="5">
    <location>
        <begin position="29"/>
        <end position="48"/>
    </location>
</feature>
<keyword evidence="8" id="KW-1185">Reference proteome</keyword>
<evidence type="ECO:0008006" key="9">
    <source>
        <dbReference type="Google" id="ProtNLM"/>
    </source>
</evidence>
<feature type="transmembrane region" description="Helical" evidence="6">
    <location>
        <begin position="286"/>
        <end position="312"/>
    </location>
</feature>
<organism evidence="7 8">
    <name type="scientific">Tritrichomonas musculus</name>
    <dbReference type="NCBI Taxonomy" id="1915356"/>
    <lineage>
        <taxon>Eukaryota</taxon>
        <taxon>Metamonada</taxon>
        <taxon>Parabasalia</taxon>
        <taxon>Tritrichomonadida</taxon>
        <taxon>Tritrichomonadidae</taxon>
        <taxon>Tritrichomonas</taxon>
    </lineage>
</organism>
<dbReference type="Pfam" id="PF04144">
    <property type="entry name" value="SCAMP"/>
    <property type="match status" value="1"/>
</dbReference>
<feature type="region of interest" description="Disordered" evidence="5">
    <location>
        <begin position="1"/>
        <end position="82"/>
    </location>
</feature>
<evidence type="ECO:0000256" key="4">
    <source>
        <dbReference type="ARBA" id="ARBA00023136"/>
    </source>
</evidence>
<accession>A0ABR2H8Z1</accession>
<protein>
    <recommendedName>
        <fullName evidence="9">Secretory carrier membrane protein</fullName>
    </recommendedName>
</protein>
<evidence type="ECO:0000256" key="6">
    <source>
        <dbReference type="SAM" id="Phobius"/>
    </source>
</evidence>
<evidence type="ECO:0000256" key="5">
    <source>
        <dbReference type="SAM" id="MobiDB-lite"/>
    </source>
</evidence>
<evidence type="ECO:0000313" key="8">
    <source>
        <dbReference type="Proteomes" id="UP001470230"/>
    </source>
</evidence>
<dbReference type="PANTHER" id="PTHR10687">
    <property type="entry name" value="SECRETORY CARRIER-ASSOCIATED MEMBRANE PROTEIN SCAMP"/>
    <property type="match status" value="1"/>
</dbReference>
<feature type="transmembrane region" description="Helical" evidence="6">
    <location>
        <begin position="173"/>
        <end position="199"/>
    </location>
</feature>
<feature type="compositionally biased region" description="Polar residues" evidence="5">
    <location>
        <begin position="66"/>
        <end position="82"/>
    </location>
</feature>
<dbReference type="InterPro" id="IPR007273">
    <property type="entry name" value="SCAMP"/>
</dbReference>
<keyword evidence="2 6" id="KW-0812">Transmembrane</keyword>
<dbReference type="EMBL" id="JAPFFF010000037">
    <property type="protein sequence ID" value="KAK8842685.1"/>
    <property type="molecule type" value="Genomic_DNA"/>
</dbReference>
<keyword evidence="3 6" id="KW-1133">Transmembrane helix</keyword>
<dbReference type="Proteomes" id="UP001470230">
    <property type="component" value="Unassembled WGS sequence"/>
</dbReference>
<evidence type="ECO:0000256" key="2">
    <source>
        <dbReference type="ARBA" id="ARBA00022692"/>
    </source>
</evidence>
<comment type="subcellular location">
    <subcellularLocation>
        <location evidence="1">Membrane</location>
        <topology evidence="1">Multi-pass membrane protein</topology>
    </subcellularLocation>
</comment>
<comment type="caution">
    <text evidence="7">The sequence shown here is derived from an EMBL/GenBank/DDBJ whole genome shotgun (WGS) entry which is preliminary data.</text>
</comment>
<feature type="compositionally biased region" description="Low complexity" evidence="5">
    <location>
        <begin position="49"/>
        <end position="65"/>
    </location>
</feature>
<sequence>MSNPFDETVDDSYNPFAAGYNDQDAAPAPTQNNTYNQSYEPPQDTYQAPQNTYNQSNPPQNQQSYDTSNPYGAPRSQSTKQSGTAITKVMNAVGVNADYVDPVTGVPISQADLDRREEALNRREQAIAGKETALANGTLERPVNPKNFPPFLKWWSYHPDEDLPQNAVKMAKLIFYVFGATGIVYLINFIGCLCCLNSGAAARVSSPATKIVLSTIFLFVFWPISYELCYFVLYRSLVQQKAMRYFCFLGTYAIWILILALNVIGLDDGGSVGFIQMIDLFSAESGKFVAVIALIFCIVACGDIAIMVYTYILCIRFYKSEGLTQKAFSEASQFAAQKARENPDAIMEVARDNPDLVYGAASHAANYA</sequence>